<feature type="transmembrane region" description="Helical" evidence="1">
    <location>
        <begin position="326"/>
        <end position="348"/>
    </location>
</feature>
<keyword evidence="1" id="KW-0812">Transmembrane</keyword>
<dbReference type="Pfam" id="PF01757">
    <property type="entry name" value="Acyl_transf_3"/>
    <property type="match status" value="1"/>
</dbReference>
<keyword evidence="1" id="KW-1133">Transmembrane helix</keyword>
<evidence type="ECO:0000313" key="4">
    <source>
        <dbReference type="Proteomes" id="UP001597073"/>
    </source>
</evidence>
<keyword evidence="1" id="KW-0472">Membrane</keyword>
<feature type="transmembrane region" description="Helical" evidence="1">
    <location>
        <begin position="218"/>
        <end position="236"/>
    </location>
</feature>
<name>A0ABW2ZH43_9SPHI</name>
<comment type="caution">
    <text evidence="3">The sequence shown here is derived from an EMBL/GenBank/DDBJ whole genome shotgun (WGS) entry which is preliminary data.</text>
</comment>
<accession>A0ABW2ZH43</accession>
<reference evidence="4" key="1">
    <citation type="journal article" date="2019" name="Int. J. Syst. Evol. Microbiol.">
        <title>The Global Catalogue of Microorganisms (GCM) 10K type strain sequencing project: providing services to taxonomists for standard genome sequencing and annotation.</title>
        <authorList>
            <consortium name="The Broad Institute Genomics Platform"/>
            <consortium name="The Broad Institute Genome Sequencing Center for Infectious Disease"/>
            <person name="Wu L."/>
            <person name="Ma J."/>
        </authorList>
    </citation>
    <scope>NUCLEOTIDE SEQUENCE [LARGE SCALE GENOMIC DNA]</scope>
    <source>
        <strain evidence="4">CCUG 60742</strain>
    </source>
</reference>
<dbReference type="InterPro" id="IPR050623">
    <property type="entry name" value="Glucan_succinyl_AcylTrfase"/>
</dbReference>
<keyword evidence="3" id="KW-0808">Transferase</keyword>
<protein>
    <submittedName>
        <fullName evidence="3">Acyltransferase family protein</fullName>
    </submittedName>
</protein>
<gene>
    <name evidence="3" type="ORF">ACFQZI_11865</name>
</gene>
<keyword evidence="3" id="KW-0012">Acyltransferase</keyword>
<feature type="transmembrane region" description="Helical" evidence="1">
    <location>
        <begin position="103"/>
        <end position="123"/>
    </location>
</feature>
<dbReference type="PANTHER" id="PTHR36927">
    <property type="entry name" value="BLR4337 PROTEIN"/>
    <property type="match status" value="1"/>
</dbReference>
<feature type="transmembrane region" description="Helical" evidence="1">
    <location>
        <begin position="286"/>
        <end position="306"/>
    </location>
</feature>
<evidence type="ECO:0000259" key="2">
    <source>
        <dbReference type="Pfam" id="PF01757"/>
    </source>
</evidence>
<feature type="transmembrane region" description="Helical" evidence="1">
    <location>
        <begin position="354"/>
        <end position="373"/>
    </location>
</feature>
<feature type="transmembrane region" description="Helical" evidence="1">
    <location>
        <begin position="248"/>
        <end position="266"/>
    </location>
</feature>
<dbReference type="RefSeq" id="WP_377142770.1">
    <property type="nucleotide sequence ID" value="NZ_JBHTIA010000008.1"/>
</dbReference>
<dbReference type="Proteomes" id="UP001597073">
    <property type="component" value="Unassembled WGS sequence"/>
</dbReference>
<feature type="transmembrane region" description="Helical" evidence="1">
    <location>
        <begin position="21"/>
        <end position="41"/>
    </location>
</feature>
<organism evidence="3 4">
    <name type="scientific">Mucilaginibacter lutimaris</name>
    <dbReference type="NCBI Taxonomy" id="931629"/>
    <lineage>
        <taxon>Bacteria</taxon>
        <taxon>Pseudomonadati</taxon>
        <taxon>Bacteroidota</taxon>
        <taxon>Sphingobacteriia</taxon>
        <taxon>Sphingobacteriales</taxon>
        <taxon>Sphingobacteriaceae</taxon>
        <taxon>Mucilaginibacter</taxon>
    </lineage>
</organism>
<evidence type="ECO:0000256" key="1">
    <source>
        <dbReference type="SAM" id="Phobius"/>
    </source>
</evidence>
<feature type="domain" description="Acyltransferase 3" evidence="2">
    <location>
        <begin position="16"/>
        <end position="368"/>
    </location>
</feature>
<proteinExistence type="predicted"/>
<sequence length="382" mass="42930">MSIENSPALIQPKAKINYIDHLKVVLTMLVILHHTFIAYGAPGGWYYSQKSTLPGAIIPMTVFVAVNQAFFMGFFFFLSALFVPSSYDKKGPVKFITDRLIRLGVPLLFYSFVLSPFLSFIPYKWAEGHDITYTQYLNGFDGWVNFGVLWFVAALLLFTLLYVLYRLVAGKIEKTVKNPTVKNVIIFAVFIGILSFAVRTVFPVGWTLKPLGFQLGHFPQYIAMFILGLVASRSKWLTHVELRPGKIMRNISICIVVIGFVLMFLMRKKMGFPTDWFSGGVHWPSAFYAIWEQLVGFGIVAALLCIGKHKWNNSSPFLSKLSRGTFAVYIFHPLIVITLTVALSNWAVEPAIKLLIVAPLAVTCSFLLGLLLVKIPGVNRII</sequence>
<feature type="transmembrane region" description="Helical" evidence="1">
    <location>
        <begin position="184"/>
        <end position="206"/>
    </location>
</feature>
<dbReference type="InterPro" id="IPR002656">
    <property type="entry name" value="Acyl_transf_3_dom"/>
</dbReference>
<dbReference type="PANTHER" id="PTHR36927:SF4">
    <property type="entry name" value="BLR5718 PROTEIN"/>
    <property type="match status" value="1"/>
</dbReference>
<feature type="transmembrane region" description="Helical" evidence="1">
    <location>
        <begin position="143"/>
        <end position="164"/>
    </location>
</feature>
<dbReference type="GO" id="GO:0016746">
    <property type="term" value="F:acyltransferase activity"/>
    <property type="evidence" value="ECO:0007669"/>
    <property type="project" value="UniProtKB-KW"/>
</dbReference>
<keyword evidence="4" id="KW-1185">Reference proteome</keyword>
<evidence type="ECO:0000313" key="3">
    <source>
        <dbReference type="EMBL" id="MFD0765550.1"/>
    </source>
</evidence>
<dbReference type="EMBL" id="JBHTIA010000008">
    <property type="protein sequence ID" value="MFD0765550.1"/>
    <property type="molecule type" value="Genomic_DNA"/>
</dbReference>
<feature type="transmembrane region" description="Helical" evidence="1">
    <location>
        <begin position="61"/>
        <end position="83"/>
    </location>
</feature>